<comment type="similarity">
    <text evidence="1">Belongs to the bacterial solute-binding protein 5 family.</text>
</comment>
<feature type="domain" description="Solute-binding protein family 5" evidence="5">
    <location>
        <begin position="224"/>
        <end position="533"/>
    </location>
</feature>
<evidence type="ECO:0000256" key="2">
    <source>
        <dbReference type="ARBA" id="ARBA00022448"/>
    </source>
</evidence>
<evidence type="ECO:0000256" key="3">
    <source>
        <dbReference type="ARBA" id="ARBA00022729"/>
    </source>
</evidence>
<keyword evidence="4" id="KW-1133">Transmembrane helix</keyword>
<feature type="transmembrane region" description="Helical" evidence="4">
    <location>
        <begin position="548"/>
        <end position="571"/>
    </location>
</feature>
<dbReference type="AlphaFoldDB" id="A0ABD3RXF4"/>
<keyword evidence="3" id="KW-0732">Signal</keyword>
<dbReference type="Gene3D" id="3.40.190.10">
    <property type="entry name" value="Periplasmic binding protein-like II"/>
    <property type="match status" value="1"/>
</dbReference>
<protein>
    <recommendedName>
        <fullName evidence="5">Solute-binding protein family 5 domain-containing protein</fullName>
    </recommendedName>
</protein>
<name>A0ABD3RXF4_9STRA</name>
<evidence type="ECO:0000256" key="1">
    <source>
        <dbReference type="ARBA" id="ARBA00005695"/>
    </source>
</evidence>
<gene>
    <name evidence="6" type="ORF">ACHAXA_009111</name>
</gene>
<organism evidence="6 7">
    <name type="scientific">Cyclostephanos tholiformis</name>
    <dbReference type="NCBI Taxonomy" id="382380"/>
    <lineage>
        <taxon>Eukaryota</taxon>
        <taxon>Sar</taxon>
        <taxon>Stramenopiles</taxon>
        <taxon>Ochrophyta</taxon>
        <taxon>Bacillariophyta</taxon>
        <taxon>Coscinodiscophyceae</taxon>
        <taxon>Thalassiosirophycidae</taxon>
        <taxon>Stephanodiscales</taxon>
        <taxon>Stephanodiscaceae</taxon>
        <taxon>Cyclostephanos</taxon>
    </lineage>
</organism>
<evidence type="ECO:0000313" key="6">
    <source>
        <dbReference type="EMBL" id="KAL3816916.1"/>
    </source>
</evidence>
<keyword evidence="4" id="KW-0812">Transmembrane</keyword>
<dbReference type="Pfam" id="PF00496">
    <property type="entry name" value="SBP_bac_5"/>
    <property type="match status" value="1"/>
</dbReference>
<keyword evidence="4" id="KW-0472">Membrane</keyword>
<dbReference type="Proteomes" id="UP001530377">
    <property type="component" value="Unassembled WGS sequence"/>
</dbReference>
<reference evidence="6 7" key="1">
    <citation type="submission" date="2024-10" db="EMBL/GenBank/DDBJ databases">
        <title>Updated reference genomes for cyclostephanoid diatoms.</title>
        <authorList>
            <person name="Roberts W.R."/>
            <person name="Alverson A.J."/>
        </authorList>
    </citation>
    <scope>NUCLEOTIDE SEQUENCE [LARGE SCALE GENOMIC DNA]</scope>
    <source>
        <strain evidence="6 7">AJA228-03</strain>
    </source>
</reference>
<dbReference type="SUPFAM" id="SSF53850">
    <property type="entry name" value="Periplasmic binding protein-like II"/>
    <property type="match status" value="2"/>
</dbReference>
<evidence type="ECO:0000259" key="5">
    <source>
        <dbReference type="Pfam" id="PF00496"/>
    </source>
</evidence>
<keyword evidence="7" id="KW-1185">Reference proteome</keyword>
<keyword evidence="2" id="KW-0813">Transport</keyword>
<dbReference type="PANTHER" id="PTHR30290">
    <property type="entry name" value="PERIPLASMIC BINDING COMPONENT OF ABC TRANSPORTER"/>
    <property type="match status" value="1"/>
</dbReference>
<sequence>MTEKSCTPHELDFIILDSDPEMAVVEDDIRVNLQKIGITVNVHKLDKETYIQTERNGSYSMLFTRTWGAPYDPHSYLASWEVPAHVEYSAIGGMEKPLKREVLLQKITDVQQELNIVARTQQWHNILNDIHQQAVFLPLWGTRIPYVINRRLDNFKPSQDAFTFPLKDVSIVSGSSTVTVSPGSGGALFTSVGPMNPHQYFPNQIFASGWIYEGLVSYGNDGIITPALATDWNVVPYNRGQRATFKLREGVKFHDGSDWNCSVAKLNFDHILSDTVRQRHSWYGTPNKLTNWSCNSNGDFILETSVPFYPLLQELTYVRPLVFASAAAFSKGLDSNPDEHNSCNPGDFGSKWDFLEQNITCMGLKAPIGTGPFKFVNRTYLPESNEEVDEMVIFASHTDYWGKVPDIKYLKIKYYEKTDDVYKALEEGELDMVLGTGPLTSIQVRDIQFHNSTTFDVIRGEVLQHAILVMNTNREPTNDINVRKAIIHGINKAEFIDKEFAGLEQPVNQLLPFSAPYCDVDLNPKWDYDIEKALLLNCGGGNDNNGSISVGAIVTIVIALFVVLGLGWFVIHMIDREKKGKPLFSPEQVDKGEEA</sequence>
<evidence type="ECO:0000256" key="4">
    <source>
        <dbReference type="SAM" id="Phobius"/>
    </source>
</evidence>
<dbReference type="InterPro" id="IPR000914">
    <property type="entry name" value="SBP_5_dom"/>
</dbReference>
<dbReference type="EMBL" id="JALLPB020000126">
    <property type="protein sequence ID" value="KAL3816916.1"/>
    <property type="molecule type" value="Genomic_DNA"/>
</dbReference>
<dbReference type="InterPro" id="IPR039424">
    <property type="entry name" value="SBP_5"/>
</dbReference>
<evidence type="ECO:0000313" key="7">
    <source>
        <dbReference type="Proteomes" id="UP001530377"/>
    </source>
</evidence>
<accession>A0ABD3RXF4</accession>
<dbReference type="PANTHER" id="PTHR30290:SF9">
    <property type="entry name" value="OLIGOPEPTIDE-BINDING PROTEIN APPA"/>
    <property type="match status" value="1"/>
</dbReference>
<comment type="caution">
    <text evidence="6">The sequence shown here is derived from an EMBL/GenBank/DDBJ whole genome shotgun (WGS) entry which is preliminary data.</text>
</comment>
<proteinExistence type="inferred from homology"/>
<dbReference type="Gene3D" id="3.10.105.10">
    <property type="entry name" value="Dipeptide-binding Protein, Domain 3"/>
    <property type="match status" value="2"/>
</dbReference>